<evidence type="ECO:0000313" key="10">
    <source>
        <dbReference type="Proteomes" id="UP001268256"/>
    </source>
</evidence>
<accession>A0AAE4FTK2</accession>
<evidence type="ECO:0000259" key="8">
    <source>
        <dbReference type="Pfam" id="PF01926"/>
    </source>
</evidence>
<keyword evidence="2" id="KW-0812">Transmembrane</keyword>
<dbReference type="GO" id="GO:0005737">
    <property type="term" value="C:cytoplasm"/>
    <property type="evidence" value="ECO:0007669"/>
    <property type="project" value="TreeGrafter"/>
</dbReference>
<evidence type="ECO:0000256" key="5">
    <source>
        <dbReference type="ARBA" id="ARBA00023134"/>
    </source>
</evidence>
<protein>
    <submittedName>
        <fullName evidence="9">GTP-binding protein</fullName>
    </submittedName>
</protein>
<evidence type="ECO:0000256" key="7">
    <source>
        <dbReference type="SAM" id="Coils"/>
    </source>
</evidence>
<dbReference type="NCBIfam" id="TIGR00231">
    <property type="entry name" value="small_GTP"/>
    <property type="match status" value="1"/>
</dbReference>
<dbReference type="GO" id="GO:0005525">
    <property type="term" value="F:GTP binding"/>
    <property type="evidence" value="ECO:0007669"/>
    <property type="project" value="UniProtKB-KW"/>
</dbReference>
<name>A0AAE4FTK2_9CYAN</name>
<evidence type="ECO:0000256" key="1">
    <source>
        <dbReference type="ARBA" id="ARBA00004141"/>
    </source>
</evidence>
<dbReference type="Pfam" id="PF05128">
    <property type="entry name" value="DUF697"/>
    <property type="match status" value="1"/>
</dbReference>
<sequence length="479" mass="51215">MVGTGQDSSSENHELDLHQALQELEQYQADLNYHQAQASLHQLLERLDLAPQEAAELAETLDSLEEMLTKLQEGVVHIAVFGLVGRGKSSLLNALLGQDCFATGPIHGVTQTSSRAVWAGSAGLASGSSRVVLPGLGQSRVELIDTPGLDEVGGEARQVLAQGVAQQADLILFVISGDMTKLEHQALWELRQASKPILLVFNKVDQYPEADRQAIYAKIRDERVRDILTPNEIVMVAAAPLVPKLVHHPDGRITAELTPGPPQIEDLKLKILQVLQEEGKALVALNTLLFADGVNTQITARKMVIRDSQANQLIWKSATAKALAIALNPITMVDIVSSLVIDLTMIQALAKLYGLEMTREGATQLLQKIALTMGGISASELLANLGLSSLKGILGLAAPATGGASLVPYVSVAMTQAGIAGFSSYTIGQVSKEYLANGASWGVAGPKTVVRDILASLDQSEILGRLKLELQQRLRPSRA</sequence>
<dbReference type="SUPFAM" id="SSF52540">
    <property type="entry name" value="P-loop containing nucleoside triphosphate hydrolases"/>
    <property type="match status" value="1"/>
</dbReference>
<evidence type="ECO:0000256" key="3">
    <source>
        <dbReference type="ARBA" id="ARBA00022741"/>
    </source>
</evidence>
<feature type="coiled-coil region" evidence="7">
    <location>
        <begin position="10"/>
        <end position="74"/>
    </location>
</feature>
<dbReference type="InterPro" id="IPR006073">
    <property type="entry name" value="GTP-bd"/>
</dbReference>
<keyword evidence="3" id="KW-0547">Nucleotide-binding</keyword>
<organism evidence="9 10">
    <name type="scientific">Pseudocalidococcus azoricus BACA0444</name>
    <dbReference type="NCBI Taxonomy" id="2918990"/>
    <lineage>
        <taxon>Bacteria</taxon>
        <taxon>Bacillati</taxon>
        <taxon>Cyanobacteriota</taxon>
        <taxon>Cyanophyceae</taxon>
        <taxon>Acaryochloridales</taxon>
        <taxon>Thermosynechococcaceae</taxon>
        <taxon>Pseudocalidococcus</taxon>
        <taxon>Pseudocalidococcus azoricus</taxon>
    </lineage>
</organism>
<proteinExistence type="predicted"/>
<dbReference type="InterPro" id="IPR005225">
    <property type="entry name" value="Small_GTP-bd"/>
</dbReference>
<evidence type="ECO:0000313" key="9">
    <source>
        <dbReference type="EMBL" id="MDS3862099.1"/>
    </source>
</evidence>
<gene>
    <name evidence="9" type="ORF">RIF25_14950</name>
</gene>
<dbReference type="PANTHER" id="PTHR42714:SF6">
    <property type="entry name" value="TRANSLATION INITIATION FACTOR IF-2"/>
    <property type="match status" value="1"/>
</dbReference>
<evidence type="ECO:0000256" key="4">
    <source>
        <dbReference type="ARBA" id="ARBA00022989"/>
    </source>
</evidence>
<keyword evidence="5" id="KW-0342">GTP-binding</keyword>
<dbReference type="Pfam" id="PF01926">
    <property type="entry name" value="MMR_HSR1"/>
    <property type="match status" value="1"/>
</dbReference>
<evidence type="ECO:0000256" key="2">
    <source>
        <dbReference type="ARBA" id="ARBA00022692"/>
    </source>
</evidence>
<dbReference type="InterPro" id="IPR027417">
    <property type="entry name" value="P-loop_NTPase"/>
</dbReference>
<keyword evidence="4" id="KW-1133">Transmembrane helix</keyword>
<dbReference type="InterPro" id="IPR021147">
    <property type="entry name" value="DUF697"/>
</dbReference>
<feature type="domain" description="G" evidence="8">
    <location>
        <begin position="77"/>
        <end position="203"/>
    </location>
</feature>
<comment type="subcellular location">
    <subcellularLocation>
        <location evidence="1">Membrane</location>
        <topology evidence="1">Multi-pass membrane protein</topology>
    </subcellularLocation>
</comment>
<evidence type="ECO:0000256" key="6">
    <source>
        <dbReference type="ARBA" id="ARBA00023136"/>
    </source>
</evidence>
<dbReference type="GO" id="GO:0002098">
    <property type="term" value="P:tRNA wobble uridine modification"/>
    <property type="evidence" value="ECO:0007669"/>
    <property type="project" value="TreeGrafter"/>
</dbReference>
<dbReference type="EMBL" id="JAVMIP010000021">
    <property type="protein sequence ID" value="MDS3862099.1"/>
    <property type="molecule type" value="Genomic_DNA"/>
</dbReference>
<dbReference type="PANTHER" id="PTHR42714">
    <property type="entry name" value="TRNA MODIFICATION GTPASE GTPBP3"/>
    <property type="match status" value="1"/>
</dbReference>
<keyword evidence="6" id="KW-0472">Membrane</keyword>
<dbReference type="CDD" id="cd00880">
    <property type="entry name" value="Era_like"/>
    <property type="match status" value="1"/>
</dbReference>
<comment type="caution">
    <text evidence="9">The sequence shown here is derived from an EMBL/GenBank/DDBJ whole genome shotgun (WGS) entry which is preliminary data.</text>
</comment>
<dbReference type="Gene3D" id="3.40.50.300">
    <property type="entry name" value="P-loop containing nucleotide triphosphate hydrolases"/>
    <property type="match status" value="1"/>
</dbReference>
<dbReference type="Proteomes" id="UP001268256">
    <property type="component" value="Unassembled WGS sequence"/>
</dbReference>
<dbReference type="AlphaFoldDB" id="A0AAE4FTK2"/>
<dbReference type="RefSeq" id="WP_322879311.1">
    <property type="nucleotide sequence ID" value="NZ_JAVMIP010000021.1"/>
</dbReference>
<keyword evidence="7" id="KW-0175">Coiled coil</keyword>
<dbReference type="GO" id="GO:0016020">
    <property type="term" value="C:membrane"/>
    <property type="evidence" value="ECO:0007669"/>
    <property type="project" value="UniProtKB-SubCell"/>
</dbReference>
<keyword evidence="10" id="KW-1185">Reference proteome</keyword>
<reference evidence="10" key="1">
    <citation type="submission" date="2023-07" db="EMBL/GenBank/DDBJ databases">
        <authorList>
            <person name="Luz R."/>
            <person name="Cordeiro R."/>
            <person name="Fonseca A."/>
            <person name="Goncalves V."/>
        </authorList>
    </citation>
    <scope>NUCLEOTIDE SEQUENCE [LARGE SCALE GENOMIC DNA]</scope>
    <source>
        <strain evidence="10">BACA0444</strain>
    </source>
</reference>
<dbReference type="GO" id="GO:0030488">
    <property type="term" value="P:tRNA methylation"/>
    <property type="evidence" value="ECO:0007669"/>
    <property type="project" value="TreeGrafter"/>
</dbReference>